<dbReference type="Gene3D" id="3.60.10.10">
    <property type="entry name" value="Endonuclease/exonuclease/phosphatase"/>
    <property type="match status" value="1"/>
</dbReference>
<dbReference type="SUPFAM" id="SSF56219">
    <property type="entry name" value="DNase I-like"/>
    <property type="match status" value="1"/>
</dbReference>
<dbReference type="GO" id="GO:0003824">
    <property type="term" value="F:catalytic activity"/>
    <property type="evidence" value="ECO:0007669"/>
    <property type="project" value="InterPro"/>
</dbReference>
<accession>A0AAW2IWK0</accession>
<organism evidence="2">
    <name type="scientific">Sesamum radiatum</name>
    <name type="common">Black benniseed</name>
    <dbReference type="NCBI Taxonomy" id="300843"/>
    <lineage>
        <taxon>Eukaryota</taxon>
        <taxon>Viridiplantae</taxon>
        <taxon>Streptophyta</taxon>
        <taxon>Embryophyta</taxon>
        <taxon>Tracheophyta</taxon>
        <taxon>Spermatophyta</taxon>
        <taxon>Magnoliopsida</taxon>
        <taxon>eudicotyledons</taxon>
        <taxon>Gunneridae</taxon>
        <taxon>Pentapetalae</taxon>
        <taxon>asterids</taxon>
        <taxon>lamiids</taxon>
        <taxon>Lamiales</taxon>
        <taxon>Pedaliaceae</taxon>
        <taxon>Sesamum</taxon>
    </lineage>
</organism>
<evidence type="ECO:0000259" key="1">
    <source>
        <dbReference type="Pfam" id="PF03372"/>
    </source>
</evidence>
<name>A0AAW2IWK0_SESRA</name>
<reference evidence="2" key="2">
    <citation type="journal article" date="2024" name="Plant">
        <title>Genomic evolution and insights into agronomic trait innovations of Sesamum species.</title>
        <authorList>
            <person name="Miao H."/>
            <person name="Wang L."/>
            <person name="Qu L."/>
            <person name="Liu H."/>
            <person name="Sun Y."/>
            <person name="Le M."/>
            <person name="Wang Q."/>
            <person name="Wei S."/>
            <person name="Zheng Y."/>
            <person name="Lin W."/>
            <person name="Duan Y."/>
            <person name="Cao H."/>
            <person name="Xiong S."/>
            <person name="Wang X."/>
            <person name="Wei L."/>
            <person name="Li C."/>
            <person name="Ma Q."/>
            <person name="Ju M."/>
            <person name="Zhao R."/>
            <person name="Li G."/>
            <person name="Mu C."/>
            <person name="Tian Q."/>
            <person name="Mei H."/>
            <person name="Zhang T."/>
            <person name="Gao T."/>
            <person name="Zhang H."/>
        </authorList>
    </citation>
    <scope>NUCLEOTIDE SEQUENCE</scope>
    <source>
        <strain evidence="2">G02</strain>
    </source>
</reference>
<dbReference type="AlphaFoldDB" id="A0AAW2IWK0"/>
<dbReference type="EMBL" id="JACGWJ010001005">
    <property type="protein sequence ID" value="KAL0285843.1"/>
    <property type="molecule type" value="Genomic_DNA"/>
</dbReference>
<sequence length="214" mass="25082">MWRGLIQLSRSITDEPWIVMGDFNAVLDDSEVSGYAADTSASMAEFLECITESELTHLPFTGANFTWHNCSDGERSLWKRLDRMLVNEAWLVKWPHSKYISSHPRTSDHSPLILQSQVSRQNSSMFRFENYMTKMVGFQRIVEEHWRHQFTGTDMYVLTRKLKSLKPIFRSLRKTHGIYLIMLNRRLISCKKPSFCPKNLSMKAYYYNLRNAVG</sequence>
<protein>
    <recommendedName>
        <fullName evidence="1">Endonuclease/exonuclease/phosphatase domain-containing protein</fullName>
    </recommendedName>
</protein>
<dbReference type="InterPro" id="IPR036691">
    <property type="entry name" value="Endo/exonu/phosph_ase_sf"/>
</dbReference>
<feature type="domain" description="Endonuclease/exonuclease/phosphatase" evidence="1">
    <location>
        <begin position="11"/>
        <end position="109"/>
    </location>
</feature>
<proteinExistence type="predicted"/>
<comment type="caution">
    <text evidence="2">The sequence shown here is derived from an EMBL/GenBank/DDBJ whole genome shotgun (WGS) entry which is preliminary data.</text>
</comment>
<dbReference type="InterPro" id="IPR005135">
    <property type="entry name" value="Endo/exonuclease/phosphatase"/>
</dbReference>
<reference evidence="2" key="1">
    <citation type="submission" date="2020-06" db="EMBL/GenBank/DDBJ databases">
        <authorList>
            <person name="Li T."/>
            <person name="Hu X."/>
            <person name="Zhang T."/>
            <person name="Song X."/>
            <person name="Zhang H."/>
            <person name="Dai N."/>
            <person name="Sheng W."/>
            <person name="Hou X."/>
            <person name="Wei L."/>
        </authorList>
    </citation>
    <scope>NUCLEOTIDE SEQUENCE</scope>
    <source>
        <strain evidence="2">G02</strain>
        <tissue evidence="2">Leaf</tissue>
    </source>
</reference>
<dbReference type="PANTHER" id="PTHR33710">
    <property type="entry name" value="BNAC02G09200D PROTEIN"/>
    <property type="match status" value="1"/>
</dbReference>
<dbReference type="Pfam" id="PF03372">
    <property type="entry name" value="Exo_endo_phos"/>
    <property type="match status" value="1"/>
</dbReference>
<dbReference type="PANTHER" id="PTHR33710:SF79">
    <property type="entry name" value="OS06G0205337 PROTEIN"/>
    <property type="match status" value="1"/>
</dbReference>
<evidence type="ECO:0000313" key="2">
    <source>
        <dbReference type="EMBL" id="KAL0285843.1"/>
    </source>
</evidence>
<gene>
    <name evidence="2" type="ORF">Sradi_7162000</name>
</gene>